<feature type="transmembrane region" description="Helical" evidence="7">
    <location>
        <begin position="275"/>
        <end position="296"/>
    </location>
</feature>
<evidence type="ECO:0000256" key="2">
    <source>
        <dbReference type="ARBA" id="ARBA00022692"/>
    </source>
</evidence>
<comment type="subcellular location">
    <subcellularLocation>
        <location evidence="1">Endomembrane system</location>
        <topology evidence="1">Multi-pass membrane protein</topology>
    </subcellularLocation>
    <subcellularLocation>
        <location evidence="6">Membrane</location>
        <topology evidence="6">Multi-pass membrane protein</topology>
    </subcellularLocation>
</comment>
<name>A0A0P8BMN2_9CYAN</name>
<evidence type="ECO:0000256" key="4">
    <source>
        <dbReference type="ARBA" id="ARBA00023136"/>
    </source>
</evidence>
<evidence type="ECO:0000259" key="9">
    <source>
        <dbReference type="Pfam" id="PF00662"/>
    </source>
</evidence>
<comment type="function">
    <text evidence="5">NDH-1 shuttles electrons from NAD(P)H, via FMN and iron-sulfur (Fe-S) centers, to quinones in the respiratory chain. The immediate electron acceptor for the enzyme in this species is believed to be plastoquinone. Couples the redox reaction to proton translocation (for every two electrons transferred, four hydrogen ions are translocated across the cytoplasmic membrane), and thus conserves the redox energy in a proton gradient.</text>
</comment>
<keyword evidence="4 7" id="KW-0472">Membrane</keyword>
<feature type="domain" description="NADH:quinone oxidoreductase/Mrp antiporter transmembrane" evidence="8">
    <location>
        <begin position="156"/>
        <end position="442"/>
    </location>
</feature>
<organism evidence="10 11">
    <name type="scientific">Phormidesmis priestleyi Ana</name>
    <dbReference type="NCBI Taxonomy" id="1666911"/>
    <lineage>
        <taxon>Bacteria</taxon>
        <taxon>Bacillati</taxon>
        <taxon>Cyanobacteriota</taxon>
        <taxon>Cyanophyceae</taxon>
        <taxon>Leptolyngbyales</taxon>
        <taxon>Leptolyngbyaceae</taxon>
        <taxon>Phormidesmis</taxon>
    </lineage>
</organism>
<dbReference type="AlphaFoldDB" id="A0A0P8BMN2"/>
<dbReference type="Proteomes" id="UP000050465">
    <property type="component" value="Unassembled WGS sequence"/>
</dbReference>
<feature type="transmembrane region" description="Helical" evidence="7">
    <location>
        <begin position="433"/>
        <end position="451"/>
    </location>
</feature>
<feature type="transmembrane region" description="Helical" evidence="7">
    <location>
        <begin position="610"/>
        <end position="631"/>
    </location>
</feature>
<dbReference type="GO" id="GO:0042773">
    <property type="term" value="P:ATP synthesis coupled electron transport"/>
    <property type="evidence" value="ECO:0007669"/>
    <property type="project" value="InterPro"/>
</dbReference>
<dbReference type="STRING" id="1666911.HLUCCA11_12320"/>
<dbReference type="GO" id="GO:0008137">
    <property type="term" value="F:NADH dehydrogenase (ubiquinone) activity"/>
    <property type="evidence" value="ECO:0007669"/>
    <property type="project" value="InterPro"/>
</dbReference>
<dbReference type="GO" id="GO:0016020">
    <property type="term" value="C:membrane"/>
    <property type="evidence" value="ECO:0007669"/>
    <property type="project" value="UniProtKB-SubCell"/>
</dbReference>
<evidence type="ECO:0000313" key="10">
    <source>
        <dbReference type="EMBL" id="KPQ34948.1"/>
    </source>
</evidence>
<feature type="transmembrane region" description="Helical" evidence="7">
    <location>
        <begin position="401"/>
        <end position="421"/>
    </location>
</feature>
<dbReference type="EC" id="1.6.5.3" evidence="10"/>
<feature type="transmembrane region" description="Helical" evidence="7">
    <location>
        <begin position="200"/>
        <end position="219"/>
    </location>
</feature>
<evidence type="ECO:0000256" key="1">
    <source>
        <dbReference type="ARBA" id="ARBA00004127"/>
    </source>
</evidence>
<dbReference type="GO" id="GO:0003954">
    <property type="term" value="F:NADH dehydrogenase activity"/>
    <property type="evidence" value="ECO:0007669"/>
    <property type="project" value="TreeGrafter"/>
</dbReference>
<protein>
    <submittedName>
        <fullName evidence="10">NAD(P)H-quinone oxidoreductase subunit 5</fullName>
        <ecNumber evidence="10">1.6.5.3</ecNumber>
    </submittedName>
</protein>
<dbReference type="PANTHER" id="PTHR42829">
    <property type="entry name" value="NADH-UBIQUINONE OXIDOREDUCTASE CHAIN 5"/>
    <property type="match status" value="1"/>
</dbReference>
<dbReference type="Pfam" id="PF00662">
    <property type="entry name" value="Proton_antipo_N"/>
    <property type="match status" value="1"/>
</dbReference>
<feature type="transmembrane region" description="Helical" evidence="7">
    <location>
        <begin position="25"/>
        <end position="44"/>
    </location>
</feature>
<evidence type="ECO:0000256" key="5">
    <source>
        <dbReference type="ARBA" id="ARBA00025624"/>
    </source>
</evidence>
<dbReference type="Gene3D" id="1.20.5.2700">
    <property type="match status" value="1"/>
</dbReference>
<feature type="transmembrane region" description="Helical" evidence="7">
    <location>
        <begin position="472"/>
        <end position="490"/>
    </location>
</feature>
<feature type="transmembrane region" description="Helical" evidence="7">
    <location>
        <begin position="56"/>
        <end position="77"/>
    </location>
</feature>
<comment type="caution">
    <text evidence="10">The sequence shown here is derived from an EMBL/GenBank/DDBJ whole genome shotgun (WGS) entry which is preliminary data.</text>
</comment>
<gene>
    <name evidence="10" type="primary">ndhF</name>
    <name evidence="10" type="ORF">HLUCCA11_12320</name>
</gene>
<proteinExistence type="predicted"/>
<feature type="transmembrane region" description="Helical" evidence="7">
    <location>
        <begin position="302"/>
        <end position="323"/>
    </location>
</feature>
<feature type="transmembrane region" description="Helical" evidence="7">
    <location>
        <begin position="140"/>
        <end position="163"/>
    </location>
</feature>
<evidence type="ECO:0000256" key="7">
    <source>
        <dbReference type="SAM" id="Phobius"/>
    </source>
</evidence>
<keyword evidence="10" id="KW-0560">Oxidoreductase</keyword>
<dbReference type="InterPro" id="IPR001750">
    <property type="entry name" value="ND/Mrp_TM"/>
</dbReference>
<keyword evidence="3 7" id="KW-1133">Transmembrane helix</keyword>
<sequence length="636" mass="68563">MVGADIFAPNSLTGSLTGFFAQTSWLIPCYPMLGAAFSIFWSPALIRRSGPRPVGYLNLLMTVVALTHSSLAFVAMWHQPPQFLQLSWLQVADLNLTLPLELSALTLGASVVVTVLNLLVQVYAIGYLEMDWGWGRLYSLLALFEAGLTALVLCDSLFFSYILLEILTLGTYLIVGFWFNQSLVVTGARDAFLTKRIGDLILLMGVLALYPLAGTWNFSELALWAETVPANDAIAPLTLSLIGVALVWGPVSKCAQFPLHLWLDEAMEGPLPTTILRNSVVVATGAWVLVKLAPVILLSPVATGMVVVIGSVSALGGSLIAAAQIDIKRVMSYLASAYMGLIFVAVGSAQPETALMLVLTHAIATALLLMAVGSLILNVVTQDLTQMGGLWSRRPITGLSFLVGIAGLVALPPFGGFWALLNLLNDLVDSGQWWLVAVVMVTNAVAGFALMRMFGLAFAGKVTPSTTRAAEPLWLMVLPMVAMAGFTLHLPLVMKQAELLPNNLSLVSPMAIGLLASSALGLGVAIAFYILERITRPEKLLPPLLNRLLAYDFYTPKVYQFTVIALVDKLSQLTDWLDIYVVDGLVNLVGSVSLFGGESLKYINTGRMQFYVFVMAAVSLALGLYMSLYFLPKLPV</sequence>
<dbReference type="InterPro" id="IPR010217">
    <property type="entry name" value="NU5C2"/>
</dbReference>
<evidence type="ECO:0000313" key="11">
    <source>
        <dbReference type="Proteomes" id="UP000050465"/>
    </source>
</evidence>
<evidence type="ECO:0000256" key="6">
    <source>
        <dbReference type="RuleBase" id="RU000320"/>
    </source>
</evidence>
<dbReference type="Pfam" id="PF00361">
    <property type="entry name" value="Proton_antipo_M"/>
    <property type="match status" value="1"/>
</dbReference>
<dbReference type="InterPro" id="IPR003945">
    <property type="entry name" value="NU5C-like"/>
</dbReference>
<dbReference type="PANTHER" id="PTHR42829:SF2">
    <property type="entry name" value="NADH-UBIQUINONE OXIDOREDUCTASE CHAIN 5"/>
    <property type="match status" value="1"/>
</dbReference>
<feature type="transmembrane region" description="Helical" evidence="7">
    <location>
        <begin position="104"/>
        <end position="128"/>
    </location>
</feature>
<dbReference type="PATRIC" id="fig|1666911.3.peg.4610"/>
<dbReference type="PRINTS" id="PR01434">
    <property type="entry name" value="NADHDHGNASE5"/>
</dbReference>
<dbReference type="NCBIfam" id="NF005633">
    <property type="entry name" value="PRK07390.1"/>
    <property type="match status" value="1"/>
</dbReference>
<reference evidence="10 11" key="1">
    <citation type="submission" date="2015-09" db="EMBL/GenBank/DDBJ databases">
        <title>Identification and resolution of microdiversity through metagenomic sequencing of parallel consortia.</title>
        <authorList>
            <person name="Nelson W.C."/>
            <person name="Romine M.F."/>
            <person name="Lindemann S.R."/>
        </authorList>
    </citation>
    <scope>NUCLEOTIDE SEQUENCE [LARGE SCALE GENOMIC DNA]</scope>
    <source>
        <strain evidence="10">Ana</strain>
    </source>
</reference>
<feature type="transmembrane region" description="Helical" evidence="7">
    <location>
        <begin position="510"/>
        <end position="531"/>
    </location>
</feature>
<feature type="domain" description="NADH-Ubiquinone oxidoreductase (complex I) chain 5 N-terminal" evidence="9">
    <location>
        <begin position="88"/>
        <end position="136"/>
    </location>
</feature>
<feature type="transmembrane region" description="Helical" evidence="7">
    <location>
        <begin position="355"/>
        <end position="380"/>
    </location>
</feature>
<dbReference type="NCBIfam" id="TIGR01960">
    <property type="entry name" value="ndhF3_CO2"/>
    <property type="match status" value="1"/>
</dbReference>
<feature type="transmembrane region" description="Helical" evidence="7">
    <location>
        <begin position="239"/>
        <end position="263"/>
    </location>
</feature>
<dbReference type="EMBL" id="LJZR01000015">
    <property type="protein sequence ID" value="KPQ34948.1"/>
    <property type="molecule type" value="Genomic_DNA"/>
</dbReference>
<keyword evidence="2 6" id="KW-0812">Transmembrane</keyword>
<dbReference type="GO" id="GO:0012505">
    <property type="term" value="C:endomembrane system"/>
    <property type="evidence" value="ECO:0007669"/>
    <property type="project" value="UniProtKB-SubCell"/>
</dbReference>
<feature type="transmembrane region" description="Helical" evidence="7">
    <location>
        <begin position="330"/>
        <end position="349"/>
    </location>
</feature>
<accession>A0A0P8BMN2</accession>
<evidence type="ECO:0000256" key="3">
    <source>
        <dbReference type="ARBA" id="ARBA00022989"/>
    </source>
</evidence>
<evidence type="ECO:0000259" key="8">
    <source>
        <dbReference type="Pfam" id="PF00361"/>
    </source>
</evidence>
<dbReference type="GO" id="GO:0015990">
    <property type="term" value="P:electron transport coupled proton transport"/>
    <property type="evidence" value="ECO:0007669"/>
    <property type="project" value="TreeGrafter"/>
</dbReference>
<dbReference type="InterPro" id="IPR001516">
    <property type="entry name" value="Proton_antipo_N"/>
</dbReference>